<dbReference type="InterPro" id="IPR006342">
    <property type="entry name" value="FkbM_mtfrase"/>
</dbReference>
<feature type="chain" id="PRO_5042221965" description="Methyltransferase FkbM domain-containing protein" evidence="1">
    <location>
        <begin position="28"/>
        <end position="472"/>
    </location>
</feature>
<feature type="signal peptide" evidence="1">
    <location>
        <begin position="1"/>
        <end position="27"/>
    </location>
</feature>
<evidence type="ECO:0000313" key="3">
    <source>
        <dbReference type="EMBL" id="KAI7840995.1"/>
    </source>
</evidence>
<sequence length="472" mass="50359">MGNPAGRWAPHLLGGAIAVTLILLLLTQHEGPPGIHLRSFASCGSASELAALNARLAALQQSVNALQANAKQAVVPTPAAAEVDALHAEVVKVQQAGHELQDRMQAGGKLLRPEKWSQSSIMVLNDAPLCHIESNAGGGQTGQAVNGSIAGSAGLDALKQQHRQLQEQFCQQLATGKPNPLGTPGNETYRRLPGVRAVGNAAVAYPMWLHGTADIVSGDVVHAGVWESAETSGILQLLQEWRQAHSNDPIGPVLLDIGANLGWFSLQAAAAGFSVLAVEPMPHNQGAFRRTLCENPDLAARITLIPKGLSDKPRKCRLYVNKNNVGNGVPVCEGAAFAELQNSPEFKLAGEFELTTLDDLFSSAVGMLAGRLQVIKIDVEGFEPQVFAGGRKFTAAAQPQYIVAELNQGFNGTTSPQQLLNMYNDLGYAVHMYDFHGPLLLPKTYDTLAQTLFAPGSQHSIYMERLQSCSQR</sequence>
<dbReference type="AlphaFoldDB" id="A0AAD5H5I2"/>
<accession>A0AAD5H5I2</accession>
<evidence type="ECO:0000256" key="1">
    <source>
        <dbReference type="SAM" id="SignalP"/>
    </source>
</evidence>
<keyword evidence="1" id="KW-0732">Signal</keyword>
<dbReference type="SUPFAM" id="SSF53335">
    <property type="entry name" value="S-adenosyl-L-methionine-dependent methyltransferases"/>
    <property type="match status" value="1"/>
</dbReference>
<dbReference type="EMBL" id="JADXDR010000068">
    <property type="protein sequence ID" value="KAI7840995.1"/>
    <property type="molecule type" value="Genomic_DNA"/>
</dbReference>
<keyword evidence="4" id="KW-1185">Reference proteome</keyword>
<organism evidence="3 4">
    <name type="scientific">Chlorella ohadii</name>
    <dbReference type="NCBI Taxonomy" id="2649997"/>
    <lineage>
        <taxon>Eukaryota</taxon>
        <taxon>Viridiplantae</taxon>
        <taxon>Chlorophyta</taxon>
        <taxon>core chlorophytes</taxon>
        <taxon>Trebouxiophyceae</taxon>
        <taxon>Chlorellales</taxon>
        <taxon>Chlorellaceae</taxon>
        <taxon>Chlorella clade</taxon>
        <taxon>Chlorella</taxon>
    </lineage>
</organism>
<gene>
    <name evidence="3" type="ORF">COHA_005223</name>
</gene>
<dbReference type="InterPro" id="IPR029063">
    <property type="entry name" value="SAM-dependent_MTases_sf"/>
</dbReference>
<proteinExistence type="predicted"/>
<dbReference type="InterPro" id="IPR052514">
    <property type="entry name" value="SAM-dependent_MTase"/>
</dbReference>
<evidence type="ECO:0000313" key="4">
    <source>
        <dbReference type="Proteomes" id="UP001205105"/>
    </source>
</evidence>
<dbReference type="PANTHER" id="PTHR34203:SF13">
    <property type="entry name" value="EXPRESSED PROTEIN"/>
    <property type="match status" value="1"/>
</dbReference>
<reference evidence="3" key="1">
    <citation type="submission" date="2020-11" db="EMBL/GenBank/DDBJ databases">
        <title>Chlorella ohadii genome sequencing and assembly.</title>
        <authorList>
            <person name="Murik O."/>
            <person name="Treves H."/>
            <person name="Kedem I."/>
            <person name="Shotland Y."/>
            <person name="Kaplan A."/>
        </authorList>
    </citation>
    <scope>NUCLEOTIDE SEQUENCE</scope>
    <source>
        <strain evidence="3">1</strain>
    </source>
</reference>
<dbReference type="NCBIfam" id="TIGR01444">
    <property type="entry name" value="fkbM_fam"/>
    <property type="match status" value="1"/>
</dbReference>
<evidence type="ECO:0000259" key="2">
    <source>
        <dbReference type="Pfam" id="PF05050"/>
    </source>
</evidence>
<feature type="domain" description="Methyltransferase FkbM" evidence="2">
    <location>
        <begin position="256"/>
        <end position="428"/>
    </location>
</feature>
<dbReference type="Gene3D" id="3.40.50.150">
    <property type="entry name" value="Vaccinia Virus protein VP39"/>
    <property type="match status" value="1"/>
</dbReference>
<comment type="caution">
    <text evidence="3">The sequence shown here is derived from an EMBL/GenBank/DDBJ whole genome shotgun (WGS) entry which is preliminary data.</text>
</comment>
<dbReference type="Pfam" id="PF05050">
    <property type="entry name" value="Methyltransf_21"/>
    <property type="match status" value="1"/>
</dbReference>
<dbReference type="Proteomes" id="UP001205105">
    <property type="component" value="Unassembled WGS sequence"/>
</dbReference>
<name>A0AAD5H5I2_9CHLO</name>
<dbReference type="PANTHER" id="PTHR34203">
    <property type="entry name" value="METHYLTRANSFERASE, FKBM FAMILY PROTEIN"/>
    <property type="match status" value="1"/>
</dbReference>
<protein>
    <recommendedName>
        <fullName evidence="2">Methyltransferase FkbM domain-containing protein</fullName>
    </recommendedName>
</protein>